<proteinExistence type="predicted"/>
<accession>A0A382V8I1</accession>
<gene>
    <name evidence="1" type="ORF">METZ01_LOCUS395666</name>
</gene>
<organism evidence="1">
    <name type="scientific">marine metagenome</name>
    <dbReference type="NCBI Taxonomy" id="408172"/>
    <lineage>
        <taxon>unclassified sequences</taxon>
        <taxon>metagenomes</taxon>
        <taxon>ecological metagenomes</taxon>
    </lineage>
</organism>
<reference evidence="1" key="1">
    <citation type="submission" date="2018-05" db="EMBL/GenBank/DDBJ databases">
        <authorList>
            <person name="Lanie J.A."/>
            <person name="Ng W.-L."/>
            <person name="Kazmierczak K.M."/>
            <person name="Andrzejewski T.M."/>
            <person name="Davidsen T.M."/>
            <person name="Wayne K.J."/>
            <person name="Tettelin H."/>
            <person name="Glass J.I."/>
            <person name="Rusch D."/>
            <person name="Podicherti R."/>
            <person name="Tsui H.-C.T."/>
            <person name="Winkler M.E."/>
        </authorList>
    </citation>
    <scope>NUCLEOTIDE SEQUENCE</scope>
</reference>
<sequence length="30" mass="3504">VAFGDVMETIWNKILEVENGKLSLRFAFEF</sequence>
<evidence type="ECO:0000313" key="1">
    <source>
        <dbReference type="EMBL" id="SVD42812.1"/>
    </source>
</evidence>
<dbReference type="EMBL" id="UINC01150001">
    <property type="protein sequence ID" value="SVD42812.1"/>
    <property type="molecule type" value="Genomic_DNA"/>
</dbReference>
<name>A0A382V8I1_9ZZZZ</name>
<protein>
    <submittedName>
        <fullName evidence="1">Uncharacterized protein</fullName>
    </submittedName>
</protein>
<dbReference type="AlphaFoldDB" id="A0A382V8I1"/>
<feature type="non-terminal residue" evidence="1">
    <location>
        <position position="1"/>
    </location>
</feature>